<dbReference type="InterPro" id="IPR011050">
    <property type="entry name" value="Pectin_lyase_fold/virulence"/>
</dbReference>
<dbReference type="InterPro" id="IPR000743">
    <property type="entry name" value="Glyco_hydro_28"/>
</dbReference>
<dbReference type="OrthoDB" id="187139at2759"/>
<dbReference type="GO" id="GO:0071555">
    <property type="term" value="P:cell wall organization"/>
    <property type="evidence" value="ECO:0007669"/>
    <property type="project" value="UniProtKB-KW"/>
</dbReference>
<dbReference type="AlphaFoldDB" id="A0A2G9I315"/>
<dbReference type="PROSITE" id="PS00502">
    <property type="entry name" value="POLYGALACTURONASE"/>
    <property type="match status" value="1"/>
</dbReference>
<dbReference type="Pfam" id="PF00295">
    <property type="entry name" value="Glyco_hydro_28"/>
    <property type="match status" value="1"/>
</dbReference>
<reference evidence="12" key="1">
    <citation type="journal article" date="2018" name="Gigascience">
        <title>Genome assembly of the Pink Ipe (Handroanthus impetiginosus, Bignoniaceae), a highly valued, ecologically keystone Neotropical timber forest tree.</title>
        <authorList>
            <person name="Silva-Junior O.B."/>
            <person name="Grattapaglia D."/>
            <person name="Novaes E."/>
            <person name="Collevatti R.G."/>
        </authorList>
    </citation>
    <scope>NUCLEOTIDE SEQUENCE [LARGE SCALE GENOMIC DNA]</scope>
    <source>
        <strain evidence="12">cv. UFG-1</strain>
    </source>
</reference>
<proteinExistence type="inferred from homology"/>
<dbReference type="STRING" id="429701.A0A2G9I315"/>
<comment type="caution">
    <text evidence="11">The sequence shown here is derived from an EMBL/GenBank/DDBJ whole genome shotgun (WGS) entry which is preliminary data.</text>
</comment>
<name>A0A2G9I315_9LAMI</name>
<comment type="similarity">
    <text evidence="2 9">Belongs to the glycosyl hydrolase 28 family.</text>
</comment>
<dbReference type="InterPro" id="IPR006626">
    <property type="entry name" value="PbH1"/>
</dbReference>
<dbReference type="PROSITE" id="PS51257">
    <property type="entry name" value="PROKAR_LIPOPROTEIN"/>
    <property type="match status" value="1"/>
</dbReference>
<keyword evidence="10" id="KW-0812">Transmembrane</keyword>
<evidence type="ECO:0000256" key="10">
    <source>
        <dbReference type="SAM" id="Phobius"/>
    </source>
</evidence>
<evidence type="ECO:0000256" key="9">
    <source>
        <dbReference type="RuleBase" id="RU361169"/>
    </source>
</evidence>
<evidence type="ECO:0000256" key="5">
    <source>
        <dbReference type="ARBA" id="ARBA00022801"/>
    </source>
</evidence>
<sequence>MANQRESRVIINACFVIGIACFLTMNGVECNPVGARRSLADETVFDVMQYDAKADGKTDDATAFIQAWRAACESNGTAKVLIPSGKNFMAGEVVFAGPCTAQAPITIEIQGNISASSDPSAYSDGAWIMFEKVENIVITGGGTINGQGSNVWQYSSGDTPLAVSLVLEEVGNGEMHGLNFVDSMGFHIKVTDSRNISLWNLAITAPGKSPNTDGIHLSNSTNVNITDSVIGTGDDCVSIGHGNNNILVSGITCGPGHGISIGSLGKREEETSVKGVTVINCTLTGTTNGARIKTYHESPQINATSIVFQDIVMNQVQHPIIIDQHYDSKKRPQQSSVKISDARFINIKGTTVSPIPVILNCSSTFPCEGIELEQIDLVPFGTIGPLKSECSNAQIILKGNLNPPAPTACI</sequence>
<protein>
    <submittedName>
        <fullName evidence="11">Polygalacturonase</fullName>
        <ecNumber evidence="11">3.2.1.15</ecNumber>
    </submittedName>
</protein>
<dbReference type="EMBL" id="NKXS01000458">
    <property type="protein sequence ID" value="PIN24151.1"/>
    <property type="molecule type" value="Genomic_DNA"/>
</dbReference>
<dbReference type="GO" id="GO:0005975">
    <property type="term" value="P:carbohydrate metabolic process"/>
    <property type="evidence" value="ECO:0007669"/>
    <property type="project" value="InterPro"/>
</dbReference>
<evidence type="ECO:0000256" key="6">
    <source>
        <dbReference type="ARBA" id="ARBA00023295"/>
    </source>
</evidence>
<accession>A0A2G9I315</accession>
<keyword evidence="12" id="KW-1185">Reference proteome</keyword>
<dbReference type="SUPFAM" id="SSF51126">
    <property type="entry name" value="Pectin lyase-like"/>
    <property type="match status" value="1"/>
</dbReference>
<dbReference type="FunFam" id="2.160.20.10:FF:000004">
    <property type="entry name" value="Pectin lyase-like superfamily protein"/>
    <property type="match status" value="1"/>
</dbReference>
<keyword evidence="6 9" id="KW-0326">Glycosidase</keyword>
<evidence type="ECO:0000256" key="2">
    <source>
        <dbReference type="ARBA" id="ARBA00008834"/>
    </source>
</evidence>
<keyword evidence="4" id="KW-0964">Secreted</keyword>
<dbReference type="GO" id="GO:0004650">
    <property type="term" value="F:polygalacturonase activity"/>
    <property type="evidence" value="ECO:0007669"/>
    <property type="project" value="UniProtKB-EC"/>
</dbReference>
<evidence type="ECO:0000256" key="4">
    <source>
        <dbReference type="ARBA" id="ARBA00022525"/>
    </source>
</evidence>
<feature type="transmembrane region" description="Helical" evidence="10">
    <location>
        <begin position="9"/>
        <end position="28"/>
    </location>
</feature>
<evidence type="ECO:0000256" key="7">
    <source>
        <dbReference type="ARBA" id="ARBA00023316"/>
    </source>
</evidence>
<dbReference type="InterPro" id="IPR012334">
    <property type="entry name" value="Pectin_lyas_fold"/>
</dbReference>
<dbReference type="Proteomes" id="UP000231279">
    <property type="component" value="Unassembled WGS sequence"/>
</dbReference>
<dbReference type="Gene3D" id="2.160.20.10">
    <property type="entry name" value="Single-stranded right-handed beta-helix, Pectin lyase-like"/>
    <property type="match status" value="1"/>
</dbReference>
<keyword evidence="5 9" id="KW-0378">Hydrolase</keyword>
<organism evidence="11 12">
    <name type="scientific">Handroanthus impetiginosus</name>
    <dbReference type="NCBI Taxonomy" id="429701"/>
    <lineage>
        <taxon>Eukaryota</taxon>
        <taxon>Viridiplantae</taxon>
        <taxon>Streptophyta</taxon>
        <taxon>Embryophyta</taxon>
        <taxon>Tracheophyta</taxon>
        <taxon>Spermatophyta</taxon>
        <taxon>Magnoliopsida</taxon>
        <taxon>eudicotyledons</taxon>
        <taxon>Gunneridae</taxon>
        <taxon>Pentapetalae</taxon>
        <taxon>asterids</taxon>
        <taxon>lamiids</taxon>
        <taxon>Lamiales</taxon>
        <taxon>Bignoniaceae</taxon>
        <taxon>Crescentiina</taxon>
        <taxon>Tabebuia alliance</taxon>
        <taxon>Handroanthus</taxon>
    </lineage>
</organism>
<evidence type="ECO:0000313" key="11">
    <source>
        <dbReference type="EMBL" id="PIN24151.1"/>
    </source>
</evidence>
<evidence type="ECO:0000313" key="12">
    <source>
        <dbReference type="Proteomes" id="UP000231279"/>
    </source>
</evidence>
<gene>
    <name evidence="11" type="ORF">CDL12_03101</name>
</gene>
<feature type="active site" evidence="8">
    <location>
        <position position="257"/>
    </location>
</feature>
<evidence type="ECO:0000256" key="8">
    <source>
        <dbReference type="PROSITE-ProRule" id="PRU10052"/>
    </source>
</evidence>
<keyword evidence="7" id="KW-0961">Cell wall biogenesis/degradation</keyword>
<comment type="subcellular location">
    <subcellularLocation>
        <location evidence="1">Secreted</location>
        <location evidence="1">Cell wall</location>
    </subcellularLocation>
</comment>
<keyword evidence="10" id="KW-1133">Transmembrane helix</keyword>
<dbReference type="PANTHER" id="PTHR31375">
    <property type="match status" value="1"/>
</dbReference>
<dbReference type="EC" id="3.2.1.15" evidence="11"/>
<keyword evidence="10" id="KW-0472">Membrane</keyword>
<keyword evidence="3" id="KW-0134">Cell wall</keyword>
<evidence type="ECO:0000256" key="1">
    <source>
        <dbReference type="ARBA" id="ARBA00004191"/>
    </source>
</evidence>
<dbReference type="SMART" id="SM00710">
    <property type="entry name" value="PbH1"/>
    <property type="match status" value="4"/>
</dbReference>
<evidence type="ECO:0000256" key="3">
    <source>
        <dbReference type="ARBA" id="ARBA00022512"/>
    </source>
</evidence>